<evidence type="ECO:0000313" key="3">
    <source>
        <dbReference type="EMBL" id="SHM39954.1"/>
    </source>
</evidence>
<gene>
    <name evidence="3" type="ORF">SAMN05878437_2758</name>
</gene>
<organism evidence="3 4">
    <name type="scientific">Vreelandella subglaciescola</name>
    <dbReference type="NCBI Taxonomy" id="29571"/>
    <lineage>
        <taxon>Bacteria</taxon>
        <taxon>Pseudomonadati</taxon>
        <taxon>Pseudomonadota</taxon>
        <taxon>Gammaproteobacteria</taxon>
        <taxon>Oceanospirillales</taxon>
        <taxon>Halomonadaceae</taxon>
        <taxon>Vreelandella</taxon>
    </lineage>
</organism>
<keyword evidence="1" id="KW-0472">Membrane</keyword>
<dbReference type="STRING" id="29571.SAMN05878437_2758"/>
<dbReference type="AlphaFoldDB" id="A0A1M7IGP0"/>
<evidence type="ECO:0000313" key="4">
    <source>
        <dbReference type="Proteomes" id="UP000190911"/>
    </source>
</evidence>
<dbReference type="SUPFAM" id="SSF55781">
    <property type="entry name" value="GAF domain-like"/>
    <property type="match status" value="1"/>
</dbReference>
<dbReference type="InterPro" id="IPR029016">
    <property type="entry name" value="GAF-like_dom_sf"/>
</dbReference>
<dbReference type="InParanoid" id="A0A1M7IGP0"/>
<feature type="domain" description="PelD GGDEF" evidence="2">
    <location>
        <begin position="336"/>
        <end position="455"/>
    </location>
</feature>
<evidence type="ECO:0000256" key="1">
    <source>
        <dbReference type="SAM" id="Phobius"/>
    </source>
</evidence>
<keyword evidence="1" id="KW-0812">Transmembrane</keyword>
<name>A0A1M7IGP0_9GAMM</name>
<keyword evidence="1" id="KW-1133">Transmembrane helix</keyword>
<accession>A0A1M7IGP0</accession>
<evidence type="ECO:0000259" key="2">
    <source>
        <dbReference type="Pfam" id="PF16963"/>
    </source>
</evidence>
<dbReference type="OrthoDB" id="5442761at2"/>
<dbReference type="Gene3D" id="3.30.450.40">
    <property type="match status" value="1"/>
</dbReference>
<proteinExistence type="predicted"/>
<feature type="transmembrane region" description="Helical" evidence="1">
    <location>
        <begin position="39"/>
        <end position="56"/>
    </location>
</feature>
<dbReference type="InterPro" id="IPR038367">
    <property type="entry name" value="PelD_GGDEF_sf"/>
</dbReference>
<dbReference type="RefSeq" id="WP_079554500.1">
    <property type="nucleotide sequence ID" value="NZ_LT670847.1"/>
</dbReference>
<keyword evidence="4" id="KW-1185">Reference proteome</keyword>
<dbReference type="Proteomes" id="UP000190911">
    <property type="component" value="Chromosome I"/>
</dbReference>
<protein>
    <submittedName>
        <fullName evidence="3">PelD GGDEF domain-containing protein</fullName>
    </submittedName>
</protein>
<dbReference type="InterPro" id="IPR031583">
    <property type="entry name" value="PelD_GGDEF"/>
</dbReference>
<dbReference type="Gene3D" id="3.30.70.2880">
    <property type="match status" value="1"/>
</dbReference>
<dbReference type="Pfam" id="PF16963">
    <property type="entry name" value="PelD_GGDEF"/>
    <property type="match status" value="1"/>
</dbReference>
<sequence length="464" mass="51408">MKSVDYRIGEANHPIAVDGSAVRRPDDISLGMPGLLRRLLETLLLALLFPGLGLLLSPEDPLFMEQGIPWLLMVAPLLIGVRYGTSLALLAVAIEALLLGASTYDVETARWDADILLAGHVIALCVVAVLCGELSAQQRRKLRQMHVLNKAMAHRQESFLRHYHVLRVSHDQLVEHLAAAPFALRDTLTHLERQFCERLGARRGSLADVGNEVLLFIAQHSRIQRAALIMVDDQMRPQPPVAWLGAQCELSLQDAMLLESISSKKLISLRDMLSADANSPVAVIPLVDVDSRLHGVIVVIDMPFIDFSDSQMHMLTVIGARLGDLTGMAHQNRPDLKTSVRQWVKHAQHERLSSLLASVTFQPELNDKIPEVFWLIDSHRRGLDQAWCLTASDGTTTIVLLMPLSPAKDIQAYKERMAPLIEQTLESHAEATSIDWLYRAVDGTATADELLRALVDGEEMHASL</sequence>
<reference evidence="3 4" key="1">
    <citation type="submission" date="2016-11" db="EMBL/GenBank/DDBJ databases">
        <authorList>
            <person name="Jaros S."/>
            <person name="Januszkiewicz K."/>
            <person name="Wedrychowicz H."/>
        </authorList>
    </citation>
    <scope>NUCLEOTIDE SEQUENCE [LARGE SCALE GENOMIC DNA]</scope>
    <source>
        <strain evidence="3 4">ACAM 12</strain>
    </source>
</reference>
<dbReference type="EMBL" id="LT670847">
    <property type="protein sequence ID" value="SHM39954.1"/>
    <property type="molecule type" value="Genomic_DNA"/>
</dbReference>
<feature type="transmembrane region" description="Helical" evidence="1">
    <location>
        <begin position="116"/>
        <end position="136"/>
    </location>
</feature>